<dbReference type="AlphaFoldDB" id="A0A167G275"/>
<dbReference type="GO" id="GO:0005829">
    <property type="term" value="C:cytosol"/>
    <property type="evidence" value="ECO:0007669"/>
    <property type="project" value="TreeGrafter"/>
</dbReference>
<dbReference type="GO" id="GO:0004843">
    <property type="term" value="F:cysteine-type deubiquitinase activity"/>
    <property type="evidence" value="ECO:0007669"/>
    <property type="project" value="InterPro"/>
</dbReference>
<name>A0A167G275_9GAMM</name>
<dbReference type="InterPro" id="IPR001394">
    <property type="entry name" value="Peptidase_C19_UCH"/>
</dbReference>
<proteinExistence type="predicted"/>
<dbReference type="EMBL" id="AUXT01000076">
    <property type="protein sequence ID" value="KZN53966.1"/>
    <property type="molecule type" value="Genomic_DNA"/>
</dbReference>
<dbReference type="CDD" id="cd02257">
    <property type="entry name" value="Peptidase_C19"/>
    <property type="match status" value="1"/>
</dbReference>
<dbReference type="InterPro" id="IPR018200">
    <property type="entry name" value="USP_CS"/>
</dbReference>
<protein>
    <recommendedName>
        <fullName evidence="1">USP domain-containing protein</fullName>
    </recommendedName>
</protein>
<dbReference type="RefSeq" id="WP_063376039.1">
    <property type="nucleotide sequence ID" value="NZ_AUXT01000076.1"/>
</dbReference>
<organism evidence="2 3">
    <name type="scientific">Pseudoalteromonas luteoviolacea NCIMB 1942</name>
    <dbReference type="NCBI Taxonomy" id="1365253"/>
    <lineage>
        <taxon>Bacteria</taxon>
        <taxon>Pseudomonadati</taxon>
        <taxon>Pseudomonadota</taxon>
        <taxon>Gammaproteobacteria</taxon>
        <taxon>Alteromonadales</taxon>
        <taxon>Pseudoalteromonadaceae</taxon>
        <taxon>Pseudoalteromonas</taxon>
    </lineage>
</organism>
<dbReference type="PROSITE" id="PS50235">
    <property type="entry name" value="USP_3"/>
    <property type="match status" value="1"/>
</dbReference>
<dbReference type="Gene3D" id="3.90.70.10">
    <property type="entry name" value="Cysteine proteinases"/>
    <property type="match status" value="2"/>
</dbReference>
<feature type="domain" description="USP" evidence="1">
    <location>
        <begin position="590"/>
        <end position="860"/>
    </location>
</feature>
<evidence type="ECO:0000259" key="1">
    <source>
        <dbReference type="PROSITE" id="PS50235"/>
    </source>
</evidence>
<dbReference type="Proteomes" id="UP000076587">
    <property type="component" value="Unassembled WGS sequence"/>
</dbReference>
<gene>
    <name evidence="2" type="ORF">N482_24755</name>
</gene>
<dbReference type="PROSITE" id="PS00972">
    <property type="entry name" value="USP_1"/>
    <property type="match status" value="1"/>
</dbReference>
<dbReference type="GO" id="GO:0016579">
    <property type="term" value="P:protein deubiquitination"/>
    <property type="evidence" value="ECO:0007669"/>
    <property type="project" value="InterPro"/>
</dbReference>
<reference evidence="2 3" key="1">
    <citation type="submission" date="2013-07" db="EMBL/GenBank/DDBJ databases">
        <title>Comparative Genomic and Metabolomic Analysis of Twelve Strains of Pseudoalteromonas luteoviolacea.</title>
        <authorList>
            <person name="Vynne N.G."/>
            <person name="Mansson M."/>
            <person name="Gram L."/>
        </authorList>
    </citation>
    <scope>NUCLEOTIDE SEQUENCE [LARGE SCALE GENOMIC DNA]</scope>
    <source>
        <strain evidence="2 3">NCIMB 1942</strain>
    </source>
</reference>
<comment type="caution">
    <text evidence="2">The sequence shown here is derived from an EMBL/GenBank/DDBJ whole genome shotgun (WGS) entry which is preliminary data.</text>
</comment>
<evidence type="ECO:0000313" key="3">
    <source>
        <dbReference type="Proteomes" id="UP000076587"/>
    </source>
</evidence>
<dbReference type="SUPFAM" id="SSF54001">
    <property type="entry name" value="Cysteine proteinases"/>
    <property type="match status" value="1"/>
</dbReference>
<sequence length="862" mass="97227">MQLTIKNVISLLEYVTSEQSEALFSSAEYLLQNPPIDEKQIKIICEAAESLASNLEPINDKGKYKKRFAEEVSKSLRQVQDEWFKQLEKSAFSPLKVKIQNTLNESIKNLEENVHKLDPDFEKTIYSKFIEGCRNYELKTKFNELTLNFCTSFNKEVANLIKKTPMQQVKFELQKEEPTNAFSDKLELLAQQEKTQNRNKLAQYGSVLLKALGTTATPLYYAGSSLNDVNWQGTAKYNSEFLAVTGGSLLCYGVGWITSFWTERGPKNCQELQAVYSAYEKCKPLFNTEDDREILNILRNKNFPQHIKEDNIYKIGLAQVILSNQPTSQFIKALNVKLVALEQRIWNLLVQPAVNWDAQHRETLQQLMGIILYIEQTNRELSVISLDKSDTYQGKDAWWKIFSTVGVLAPGLMMKLGALNYLSHWFGSSTSIAASVGSEIMKVIGFQHGKVDYADIEGSKLSMDISTNSTNNNETVTGIMLTSGLAIEALSMVVATRISYMNYTSATDALKKMIQEAESTATHVVDRCTRLIGDRLNHIDRSLALMDKSGLDAYKKNAFSLPSSRKKLLDAYQNVAASLTALRDDDILKSGLVNLGNSCYLNSCVQLMQCIDSDVNSSKDESQQSNLNINTAMAQLHEQIRLSKHWPDKTQQDAWEVLDLLLSALQMPVNFLASVDAAQDDGANLHEHRVLQLDFTEDAELEAQLKSQYRGRTEKSKDKKIILDLNKYLIVAVKHIHDSNLQPLQEVVIKDKKDVQSDINISSDKKLINQDSSIKVIKHEVTLAASLTVPTAAGDINCDLLAVICREGNESEHGHYLCYFKKDGVWYEASDQDIKKATIDTFTDDSDFKKNAYLALYKKLEK</sequence>
<dbReference type="InterPro" id="IPR028889">
    <property type="entry name" value="USP"/>
</dbReference>
<dbReference type="PATRIC" id="fig|1365253.3.peg.1123"/>
<dbReference type="InterPro" id="IPR038765">
    <property type="entry name" value="Papain-like_cys_pep_sf"/>
</dbReference>
<dbReference type="PANTHER" id="PTHR24006">
    <property type="entry name" value="UBIQUITIN CARBOXYL-TERMINAL HYDROLASE"/>
    <property type="match status" value="1"/>
</dbReference>
<dbReference type="InterPro" id="IPR050164">
    <property type="entry name" value="Peptidase_C19"/>
</dbReference>
<accession>A0A167G275</accession>
<dbReference type="Pfam" id="PF00443">
    <property type="entry name" value="UCH"/>
    <property type="match status" value="1"/>
</dbReference>
<evidence type="ECO:0000313" key="2">
    <source>
        <dbReference type="EMBL" id="KZN53966.1"/>
    </source>
</evidence>